<keyword evidence="5 8" id="KW-0560">Oxidoreductase</keyword>
<dbReference type="Gene3D" id="3.40.50.970">
    <property type="match status" value="1"/>
</dbReference>
<comment type="cofactor">
    <cofactor evidence="1 8">
        <name>thiamine diphosphate</name>
        <dbReference type="ChEBI" id="CHEBI:58937"/>
    </cofactor>
</comment>
<evidence type="ECO:0000256" key="8">
    <source>
        <dbReference type="RuleBase" id="RU361139"/>
    </source>
</evidence>
<comment type="subunit">
    <text evidence="2 8">Heterodimer of an alpha and a beta chain.</text>
</comment>
<dbReference type="Pfam" id="PF00676">
    <property type="entry name" value="E1_dh"/>
    <property type="match status" value="1"/>
</dbReference>
<dbReference type="OrthoDB" id="9766715at2"/>
<evidence type="ECO:0000313" key="10">
    <source>
        <dbReference type="EMBL" id="SIR63140.1"/>
    </source>
</evidence>
<evidence type="ECO:0000313" key="13">
    <source>
        <dbReference type="Proteomes" id="UP000254374"/>
    </source>
</evidence>
<comment type="catalytic activity">
    <reaction evidence="8">
        <text>N(6)-[(R)-lipoyl]-L-lysyl-[protein] + pyruvate + H(+) = N(6)-[(R)-S(8)-acetyldihydrolipoyl]-L-lysyl-[protein] + CO2</text>
        <dbReference type="Rhea" id="RHEA:19189"/>
        <dbReference type="Rhea" id="RHEA-COMP:10474"/>
        <dbReference type="Rhea" id="RHEA-COMP:10478"/>
        <dbReference type="ChEBI" id="CHEBI:15361"/>
        <dbReference type="ChEBI" id="CHEBI:15378"/>
        <dbReference type="ChEBI" id="CHEBI:16526"/>
        <dbReference type="ChEBI" id="CHEBI:83099"/>
        <dbReference type="ChEBI" id="CHEBI:83111"/>
        <dbReference type="EC" id="1.2.4.1"/>
    </reaction>
</comment>
<dbReference type="EC" id="1.2.4.1" evidence="3 8"/>
<reference evidence="11 13" key="2">
    <citation type="submission" date="2018-06" db="EMBL/GenBank/DDBJ databases">
        <authorList>
            <consortium name="Pathogen Informatics"/>
            <person name="Doyle S."/>
        </authorList>
    </citation>
    <scope>NUCLEOTIDE SEQUENCE [LARGE SCALE GENOMIC DNA]</scope>
    <source>
        <strain evidence="11 13">NCTC11401</strain>
    </source>
</reference>
<dbReference type="PANTHER" id="PTHR11516:SF60">
    <property type="entry name" value="PYRUVATE DEHYDROGENASE E1 COMPONENT SUBUNIT ALPHA"/>
    <property type="match status" value="1"/>
</dbReference>
<dbReference type="SUPFAM" id="SSF52518">
    <property type="entry name" value="Thiamin diphosphate-binding fold (THDP-binding)"/>
    <property type="match status" value="1"/>
</dbReference>
<evidence type="ECO:0000256" key="3">
    <source>
        <dbReference type="ARBA" id="ARBA00012281"/>
    </source>
</evidence>
<dbReference type="RefSeq" id="WP_058466855.1">
    <property type="nucleotide sequence ID" value="NZ_CAAAIX010000016.1"/>
</dbReference>
<dbReference type="CDD" id="cd02000">
    <property type="entry name" value="TPP_E1_PDC_ADC_BCADC"/>
    <property type="match status" value="1"/>
</dbReference>
<dbReference type="InterPro" id="IPR050642">
    <property type="entry name" value="PDH_E1_Alpha_Subunit"/>
</dbReference>
<dbReference type="Proteomes" id="UP000254374">
    <property type="component" value="Unassembled WGS sequence"/>
</dbReference>
<evidence type="ECO:0000256" key="7">
    <source>
        <dbReference type="ARBA" id="ARBA00023317"/>
    </source>
</evidence>
<evidence type="ECO:0000313" key="12">
    <source>
        <dbReference type="Proteomes" id="UP000186808"/>
    </source>
</evidence>
<protein>
    <recommendedName>
        <fullName evidence="4 8">Pyruvate dehydrogenase E1 component subunit alpha</fullName>
        <ecNumber evidence="3 8">1.2.4.1</ecNumber>
    </recommendedName>
</protein>
<dbReference type="InterPro" id="IPR029061">
    <property type="entry name" value="THDP-binding"/>
</dbReference>
<dbReference type="InterPro" id="IPR017597">
    <property type="entry name" value="Pyrv_DH_E1_asu_subgrp-y"/>
</dbReference>
<dbReference type="GO" id="GO:0006086">
    <property type="term" value="P:pyruvate decarboxylation to acetyl-CoA"/>
    <property type="evidence" value="ECO:0007669"/>
    <property type="project" value="InterPro"/>
</dbReference>
<evidence type="ECO:0000256" key="1">
    <source>
        <dbReference type="ARBA" id="ARBA00001964"/>
    </source>
</evidence>
<dbReference type="NCBIfam" id="TIGR03182">
    <property type="entry name" value="PDH_E1_alph_y"/>
    <property type="match status" value="1"/>
</dbReference>
<dbReference type="AlphaFoldDB" id="A0A377GKK4"/>
<keyword evidence="12" id="KW-1185">Reference proteome</keyword>
<gene>
    <name evidence="11" type="primary">acoA</name>
    <name evidence="8" type="synonym">pdhA</name>
    <name evidence="11" type="ORF">NCTC11401_02182</name>
    <name evidence="10" type="ORF">SAMN05421777_11782</name>
</gene>
<name>A0A377GKK4_9GAMM</name>
<evidence type="ECO:0000256" key="5">
    <source>
        <dbReference type="ARBA" id="ARBA00023002"/>
    </source>
</evidence>
<dbReference type="GO" id="GO:0004739">
    <property type="term" value="F:pyruvate dehydrogenase (acetyl-transferring) activity"/>
    <property type="evidence" value="ECO:0007669"/>
    <property type="project" value="UniProtKB-UniRule"/>
</dbReference>
<evidence type="ECO:0000256" key="2">
    <source>
        <dbReference type="ARBA" id="ARBA00011870"/>
    </source>
</evidence>
<keyword evidence="7 8" id="KW-0670">Pyruvate</keyword>
<keyword evidence="6 8" id="KW-0786">Thiamine pyrophosphate</keyword>
<organism evidence="11 13">
    <name type="scientific">Fluoribacter gormanii</name>
    <dbReference type="NCBI Taxonomy" id="464"/>
    <lineage>
        <taxon>Bacteria</taxon>
        <taxon>Pseudomonadati</taxon>
        <taxon>Pseudomonadota</taxon>
        <taxon>Gammaproteobacteria</taxon>
        <taxon>Legionellales</taxon>
        <taxon>Legionellaceae</taxon>
        <taxon>Fluoribacter</taxon>
    </lineage>
</organism>
<accession>A0A377GKK4</accession>
<evidence type="ECO:0000256" key="4">
    <source>
        <dbReference type="ARBA" id="ARBA00014159"/>
    </source>
</evidence>
<comment type="function">
    <text evidence="8">The pyruvate dehydrogenase complex catalyzes the overall conversion of pyruvate to acetyl-CoA and CO(2).</text>
</comment>
<dbReference type="EMBL" id="UGGV01000001">
    <property type="protein sequence ID" value="STO25347.1"/>
    <property type="molecule type" value="Genomic_DNA"/>
</dbReference>
<dbReference type="EMBL" id="FTNL01000017">
    <property type="protein sequence ID" value="SIR63140.1"/>
    <property type="molecule type" value="Genomic_DNA"/>
</dbReference>
<sequence length="327" mass="36509">MNDLDLLYQMILIRRFEEKAAELYTEGKIRGFLHLYIGEEAIAVGSMNVFSKDDNIIATYREHGHALVRGIPASSIMLEMFGKQEGCSHGRGGSMHLFDIKNKFYGGNAIVGGGIPLSVGLALADKMQNKPALSACYIGDGSIAEGVFHESANIAALWKLPVLFLCENNFYAMGTKLSEYESQTDLAKKARSYNIAAATVDGMDVIAVKKATDKAVHYIRNGNGPYFIEFQTYRFRAHSMYDPELYRDKAEIEEWKKRDPIDNFFSKLSTQGKATVHDLDQIEKKVQAVISDAVATAEKGTWEPIEHLTKNIYHEDDVNDDSTNDLS</sequence>
<dbReference type="PANTHER" id="PTHR11516">
    <property type="entry name" value="PYRUVATE DEHYDROGENASE E1 COMPONENT, ALPHA SUBUNIT BACTERIAL AND ORGANELLAR"/>
    <property type="match status" value="1"/>
</dbReference>
<proteinExistence type="predicted"/>
<dbReference type="STRING" id="464.Lgor_0339"/>
<evidence type="ECO:0000256" key="6">
    <source>
        <dbReference type="ARBA" id="ARBA00023052"/>
    </source>
</evidence>
<reference evidence="10 12" key="1">
    <citation type="submission" date="2017-01" db="EMBL/GenBank/DDBJ databases">
        <authorList>
            <person name="Varghese N."/>
            <person name="Submissions S."/>
        </authorList>
    </citation>
    <scope>NUCLEOTIDE SEQUENCE [LARGE SCALE GENOMIC DNA]</scope>
    <source>
        <strain evidence="10 12">ATCC 33342</strain>
    </source>
</reference>
<dbReference type="InterPro" id="IPR001017">
    <property type="entry name" value="DH_E1"/>
</dbReference>
<dbReference type="Proteomes" id="UP000186808">
    <property type="component" value="Unassembled WGS sequence"/>
</dbReference>
<evidence type="ECO:0000259" key="9">
    <source>
        <dbReference type="Pfam" id="PF00676"/>
    </source>
</evidence>
<feature type="domain" description="Dehydrogenase E1 component" evidence="9">
    <location>
        <begin position="8"/>
        <end position="300"/>
    </location>
</feature>
<evidence type="ECO:0000313" key="11">
    <source>
        <dbReference type="EMBL" id="STO25347.1"/>
    </source>
</evidence>